<dbReference type="EMBL" id="QGSZ01000273">
    <property type="protein sequence ID" value="RQW99261.1"/>
    <property type="molecule type" value="Genomic_DNA"/>
</dbReference>
<reference evidence="1 2" key="1">
    <citation type="submission" date="2018-05" db="EMBL/GenBank/DDBJ databases">
        <title>Micromonospora from Atacama Desert.</title>
        <authorList>
            <person name="Carro L."/>
            <person name="Goodfellow M."/>
            <person name="Klenk H.-P."/>
        </authorList>
    </citation>
    <scope>NUCLEOTIDE SEQUENCE [LARGE SCALE GENOMIC DNA]</scope>
    <source>
        <strain evidence="1 2">LB39</strain>
    </source>
</reference>
<dbReference type="Pfam" id="PF13814">
    <property type="entry name" value="Replic_Relax"/>
    <property type="match status" value="1"/>
</dbReference>
<dbReference type="Proteomes" id="UP000282312">
    <property type="component" value="Unassembled WGS sequence"/>
</dbReference>
<accession>A0A3N9WEC3</accession>
<gene>
    <name evidence="1" type="ORF">DLJ59_25035</name>
</gene>
<sequence>MPPLLRLQASITNRDDRLLAWLYDHGVLTTDQIAKALFPSLDFAQRRLLRLSTLGAVARFRPNKLDGGSYPYHYVLAQLGYEHVMGQRGEGLPRRDQARRRYQSLISRPDLPHLLGGNSVFIDLAFHERTHPGARLAVWRPAAAFHEPGALFRDGSDHRLMTKFLGLPRPDAAGVWVEDGRAVPFFAEYDTGSERLDLLTEKVSKYGLLFAYAKTWGWPVLFVLPTVLREQHWHDRLRVAYADRPPAIVATTAADYLTGTGKTPAEDVWHVFGSTTTGRQRLIKLPYIDPDHDARWNPTNKTVHR</sequence>
<organism evidence="1 2">
    <name type="scientific">Micromonospora inaquosa</name>
    <dbReference type="NCBI Taxonomy" id="2203716"/>
    <lineage>
        <taxon>Bacteria</taxon>
        <taxon>Bacillati</taxon>
        <taxon>Actinomycetota</taxon>
        <taxon>Actinomycetes</taxon>
        <taxon>Micromonosporales</taxon>
        <taxon>Micromonosporaceae</taxon>
        <taxon>Micromonospora</taxon>
    </lineage>
</organism>
<dbReference type="AlphaFoldDB" id="A0A3N9WEC3"/>
<name>A0A3N9WEC3_9ACTN</name>
<keyword evidence="2" id="KW-1185">Reference proteome</keyword>
<protein>
    <recommendedName>
        <fullName evidence="3">Replication-relaxation</fullName>
    </recommendedName>
</protein>
<dbReference type="InterPro" id="IPR025855">
    <property type="entry name" value="Replic_Relax"/>
</dbReference>
<evidence type="ECO:0000313" key="1">
    <source>
        <dbReference type="EMBL" id="RQW99261.1"/>
    </source>
</evidence>
<proteinExistence type="predicted"/>
<comment type="caution">
    <text evidence="1">The sequence shown here is derived from an EMBL/GenBank/DDBJ whole genome shotgun (WGS) entry which is preliminary data.</text>
</comment>
<evidence type="ECO:0008006" key="3">
    <source>
        <dbReference type="Google" id="ProtNLM"/>
    </source>
</evidence>
<dbReference type="OrthoDB" id="2562278at2"/>
<evidence type="ECO:0000313" key="2">
    <source>
        <dbReference type="Proteomes" id="UP000282312"/>
    </source>
</evidence>